<proteinExistence type="predicted"/>
<evidence type="ECO:0000313" key="3">
    <source>
        <dbReference type="EMBL" id="AWW41743.1"/>
    </source>
</evidence>
<dbReference type="PRINTS" id="PR00412">
    <property type="entry name" value="EPOXHYDRLASE"/>
</dbReference>
<dbReference type="AlphaFoldDB" id="A0A2Z4JBL1"/>
<dbReference type="EMBL" id="CP030073">
    <property type="protein sequence ID" value="AWW41743.1"/>
    <property type="molecule type" value="Genomic_DNA"/>
</dbReference>
<dbReference type="RefSeq" id="WP_053763822.1">
    <property type="nucleotide sequence ID" value="NZ_CP030073.1"/>
</dbReference>
<organism evidence="3 4">
    <name type="scientific">Streptomyces cadmiisoli</name>
    <dbReference type="NCBI Taxonomy" id="2184053"/>
    <lineage>
        <taxon>Bacteria</taxon>
        <taxon>Bacillati</taxon>
        <taxon>Actinomycetota</taxon>
        <taxon>Actinomycetes</taxon>
        <taxon>Kitasatosporales</taxon>
        <taxon>Streptomycetaceae</taxon>
        <taxon>Streptomyces</taxon>
        <taxon>Streptomyces aurantiacus group</taxon>
    </lineage>
</organism>
<dbReference type="PANTHER" id="PTHR43329">
    <property type="entry name" value="EPOXIDE HYDROLASE"/>
    <property type="match status" value="1"/>
</dbReference>
<dbReference type="SUPFAM" id="SSF53474">
    <property type="entry name" value="alpha/beta-Hydrolases"/>
    <property type="match status" value="1"/>
</dbReference>
<keyword evidence="4" id="KW-1185">Reference proteome</keyword>
<dbReference type="Pfam" id="PF00561">
    <property type="entry name" value="Abhydrolase_1"/>
    <property type="match status" value="1"/>
</dbReference>
<gene>
    <name evidence="3" type="ORF">DN051_38135</name>
</gene>
<dbReference type="InterPro" id="IPR029058">
    <property type="entry name" value="AB_hydrolase_fold"/>
</dbReference>
<name>A0A2Z4JBL1_9ACTN</name>
<dbReference type="InterPro" id="IPR000073">
    <property type="entry name" value="AB_hydrolase_1"/>
</dbReference>
<protein>
    <submittedName>
        <fullName evidence="3">Alpha/beta hydrolase</fullName>
    </submittedName>
</protein>
<dbReference type="GeneID" id="32591434"/>
<dbReference type="Gene3D" id="3.40.50.1820">
    <property type="entry name" value="alpha/beta hydrolase"/>
    <property type="match status" value="1"/>
</dbReference>
<dbReference type="GO" id="GO:0016787">
    <property type="term" value="F:hydrolase activity"/>
    <property type="evidence" value="ECO:0007669"/>
    <property type="project" value="UniProtKB-KW"/>
</dbReference>
<dbReference type="PRINTS" id="PR00111">
    <property type="entry name" value="ABHYDROLASE"/>
</dbReference>
<accession>A0A2Z4JBL1</accession>
<dbReference type="InterPro" id="IPR000639">
    <property type="entry name" value="Epox_hydrolase-like"/>
</dbReference>
<sequence>MSTTNYPSLRGFEHEYADVNGTRLHYVIGGQGDDLMVLLPGWPRTWWQFRKLMPKLAERFRVVAVDIRGMGDSDKPGCGYDKKNMARDIYELVRSLGYSKAHICGEDIGGMVAYSYAVNHPEATDKLALWETIHPNEGFYGIPMLPQPAQDGLQWWLAFNMVKDLPEAVLTGRFRTVQDWIIEHYSGSPESYTEEDRAIYAAAYNTSDAIRAGNAWYQEWHQDMVDDKEYPETPITVPTLFLAGKSAPLIFPMIEKKAADIRTVELAGAGHFLSDERPDDLLAVLEDFFV</sequence>
<evidence type="ECO:0000256" key="1">
    <source>
        <dbReference type="ARBA" id="ARBA00022801"/>
    </source>
</evidence>
<reference evidence="3 4" key="1">
    <citation type="journal article" date="2019" name="Int. J. Syst. Evol. Microbiol.">
        <title>Streptomyces cadmiisoli sp. nov., a novel actinomycete isolated from cadmium-contaminated soil.</title>
        <authorList>
            <person name="Li K."/>
            <person name="Tang X."/>
            <person name="Zhao J."/>
            <person name="Guo Y."/>
            <person name="Tang Y."/>
            <person name="Gao J."/>
        </authorList>
    </citation>
    <scope>NUCLEOTIDE SEQUENCE [LARGE SCALE GENOMIC DNA]</scope>
    <source>
        <strain evidence="3 4">ZFG47</strain>
    </source>
</reference>
<keyword evidence="1 3" id="KW-0378">Hydrolase</keyword>
<evidence type="ECO:0000313" key="4">
    <source>
        <dbReference type="Proteomes" id="UP000249616"/>
    </source>
</evidence>
<evidence type="ECO:0000259" key="2">
    <source>
        <dbReference type="Pfam" id="PF00561"/>
    </source>
</evidence>
<dbReference type="Proteomes" id="UP000249616">
    <property type="component" value="Chromosome"/>
</dbReference>
<feature type="domain" description="AB hydrolase-1" evidence="2">
    <location>
        <begin position="35"/>
        <end position="278"/>
    </location>
</feature>
<dbReference type="KEGG" id="scad:DN051_38135"/>